<dbReference type="EC" id="2.1.1.37" evidence="1"/>
<comment type="similarity">
    <text evidence="5">Belongs to the class I-like SAM-binding methyltransferase superfamily. C5-methyltransferase family.</text>
</comment>
<proteinExistence type="inferred from homology"/>
<evidence type="ECO:0000256" key="2">
    <source>
        <dbReference type="ARBA" id="ARBA00022603"/>
    </source>
</evidence>
<dbReference type="GO" id="GO:0003886">
    <property type="term" value="F:DNA (cytosine-5-)-methyltransferase activity"/>
    <property type="evidence" value="ECO:0007669"/>
    <property type="project" value="UniProtKB-EC"/>
</dbReference>
<dbReference type="SUPFAM" id="SSF53335">
    <property type="entry name" value="S-adenosyl-L-methionine-dependent methyltransferases"/>
    <property type="match status" value="1"/>
</dbReference>
<name>A0A8H5Z9G1_9HYPO</name>
<evidence type="ECO:0000313" key="8">
    <source>
        <dbReference type="Proteomes" id="UP000544331"/>
    </source>
</evidence>
<dbReference type="EMBL" id="JAAOAN010000003">
    <property type="protein sequence ID" value="KAF5725222.1"/>
    <property type="molecule type" value="Genomic_DNA"/>
</dbReference>
<dbReference type="GO" id="GO:0044027">
    <property type="term" value="P:negative regulation of gene expression via chromosomal CpG island methylation"/>
    <property type="evidence" value="ECO:0007669"/>
    <property type="project" value="TreeGrafter"/>
</dbReference>
<evidence type="ECO:0000256" key="6">
    <source>
        <dbReference type="SAM" id="MobiDB-lite"/>
    </source>
</evidence>
<comment type="caution">
    <text evidence="5">Lacks conserved residue(s) required for the propagation of feature annotation.</text>
</comment>
<dbReference type="GO" id="GO:0005634">
    <property type="term" value="C:nucleus"/>
    <property type="evidence" value="ECO:0007669"/>
    <property type="project" value="TreeGrafter"/>
</dbReference>
<organism evidence="7 8">
    <name type="scientific">Fusarium mundagurra</name>
    <dbReference type="NCBI Taxonomy" id="1567541"/>
    <lineage>
        <taxon>Eukaryota</taxon>
        <taxon>Fungi</taxon>
        <taxon>Dikarya</taxon>
        <taxon>Ascomycota</taxon>
        <taxon>Pezizomycotina</taxon>
        <taxon>Sordariomycetes</taxon>
        <taxon>Hypocreomycetidae</taxon>
        <taxon>Hypocreales</taxon>
        <taxon>Nectriaceae</taxon>
        <taxon>Fusarium</taxon>
        <taxon>Fusarium fujikuroi species complex</taxon>
    </lineage>
</organism>
<keyword evidence="8" id="KW-1185">Reference proteome</keyword>
<dbReference type="GO" id="GO:0032259">
    <property type="term" value="P:methylation"/>
    <property type="evidence" value="ECO:0007669"/>
    <property type="project" value="UniProtKB-KW"/>
</dbReference>
<keyword evidence="4 5" id="KW-0949">S-adenosyl-L-methionine</keyword>
<accession>A0A8H5Z9G1</accession>
<dbReference type="AlphaFoldDB" id="A0A8H5Z9G1"/>
<evidence type="ECO:0000313" key="7">
    <source>
        <dbReference type="EMBL" id="KAF5725222.1"/>
    </source>
</evidence>
<evidence type="ECO:0000256" key="4">
    <source>
        <dbReference type="ARBA" id="ARBA00022691"/>
    </source>
</evidence>
<gene>
    <name evidence="7" type="ORF">FMUND_36</name>
</gene>
<dbReference type="InterPro" id="IPR050390">
    <property type="entry name" value="C5-Methyltransferase"/>
</dbReference>
<dbReference type="Proteomes" id="UP000544331">
    <property type="component" value="Unassembled WGS sequence"/>
</dbReference>
<dbReference type="InterPro" id="IPR029063">
    <property type="entry name" value="SAM-dependent_MTases_sf"/>
</dbReference>
<dbReference type="PROSITE" id="PS51679">
    <property type="entry name" value="SAM_MT_C5"/>
    <property type="match status" value="1"/>
</dbReference>
<reference evidence="7 8" key="1">
    <citation type="submission" date="2020-05" db="EMBL/GenBank/DDBJ databases">
        <title>Identification and distribution of gene clusters putatively required for synthesis of sphingolipid metabolism inhibitors in phylogenetically diverse species of the filamentous fungus Fusarium.</title>
        <authorList>
            <person name="Kim H.-S."/>
            <person name="Busman M."/>
            <person name="Brown D.W."/>
            <person name="Divon H."/>
            <person name="Uhlig S."/>
            <person name="Proctor R.H."/>
        </authorList>
    </citation>
    <scope>NUCLEOTIDE SEQUENCE [LARGE SCALE GENOMIC DNA]</scope>
    <source>
        <strain evidence="7 8">NRRL 66235</strain>
    </source>
</reference>
<dbReference type="InterPro" id="IPR001525">
    <property type="entry name" value="C5_MeTfrase"/>
</dbReference>
<evidence type="ECO:0000256" key="1">
    <source>
        <dbReference type="ARBA" id="ARBA00011975"/>
    </source>
</evidence>
<feature type="region of interest" description="Disordered" evidence="6">
    <location>
        <begin position="137"/>
        <end position="163"/>
    </location>
</feature>
<feature type="region of interest" description="Disordered" evidence="6">
    <location>
        <begin position="613"/>
        <end position="659"/>
    </location>
</feature>
<evidence type="ECO:0000256" key="3">
    <source>
        <dbReference type="ARBA" id="ARBA00022679"/>
    </source>
</evidence>
<sequence length="659" mass="72187">MIWLSSGPPSLSMPVSVNIATPEADDALSELIYSAALHICDQSDVKLYGIASLIAFISSRLLGTELDIEAATFFGLRQISSILAHCNPSFIPTSISDFLRSQSRIRIKPFHRRLLLPSSNGYLRTNNCRPRPFGLYPPPSSGSAISSCTDSERRETLPPRLPPGLGGQGAEGQIVLQMSYWCYTGVAAITRPLYRTVDCPWVLQKSSAALERARFGEILEIDDAIKRQIEVFEMPSHDIILYFANFWPGCQAVSILWRFLVIELPRVSPEKFAKRLETLPSGIKAIPKAVGSFLRTSAFPVANCVAEFVLVRALFQCQSTDDIRVCGTPFLGPDAGLHMVPVAPGDVCMLIDKDPNCELQRCVSLDRSALVASHTLTFTNTICTSPDPANSVAADRGYPKDLTYETVVRGVTQHEAGALARIPDDETRASWRGGAAGLVRQGPYTVFDCFSGAGGVTCGAKLAGFKVLQAVDRNSEAIETYKANHPGVGVLHMPVNEVIPSSSVLEGVLEGGFVDVLHCSPAHTRASERDQDNVDALFACCELVKRLRPRIVTVEQTFGLTRPGHSHILQTFLSDFTQHGYSIRYRVARLWVWGIPQKRKRLLIIASAPGEGLPTFPRDTHHPPRKGPRSRRGRKTRPWVTVGDAVRQISARGDDPVPA</sequence>
<protein>
    <recommendedName>
        <fullName evidence="1">DNA (cytosine-5-)-methyltransferase</fullName>
        <ecNumber evidence="1">2.1.1.37</ecNumber>
    </recommendedName>
</protein>
<dbReference type="Gene3D" id="3.40.50.150">
    <property type="entry name" value="Vaccinia Virus protein VP39"/>
    <property type="match status" value="1"/>
</dbReference>
<dbReference type="OrthoDB" id="414133at2759"/>
<feature type="compositionally biased region" description="Basic residues" evidence="6">
    <location>
        <begin position="623"/>
        <end position="637"/>
    </location>
</feature>
<keyword evidence="3 5" id="KW-0808">Transferase</keyword>
<dbReference type="Pfam" id="PF00145">
    <property type="entry name" value="DNA_methylase"/>
    <property type="match status" value="1"/>
</dbReference>
<dbReference type="PANTHER" id="PTHR10629">
    <property type="entry name" value="CYTOSINE-SPECIFIC METHYLTRANSFERASE"/>
    <property type="match status" value="1"/>
</dbReference>
<dbReference type="PRINTS" id="PR00105">
    <property type="entry name" value="C5METTRFRASE"/>
</dbReference>
<keyword evidence="2 5" id="KW-0489">Methyltransferase</keyword>
<comment type="caution">
    <text evidence="7">The sequence shown here is derived from an EMBL/GenBank/DDBJ whole genome shotgun (WGS) entry which is preliminary data.</text>
</comment>
<dbReference type="GO" id="GO:0003677">
    <property type="term" value="F:DNA binding"/>
    <property type="evidence" value="ECO:0007669"/>
    <property type="project" value="TreeGrafter"/>
</dbReference>
<dbReference type="PANTHER" id="PTHR10629:SF52">
    <property type="entry name" value="DNA (CYTOSINE-5)-METHYLTRANSFERASE 1"/>
    <property type="match status" value="1"/>
</dbReference>
<evidence type="ECO:0000256" key="5">
    <source>
        <dbReference type="PROSITE-ProRule" id="PRU01016"/>
    </source>
</evidence>